<comment type="caution">
    <text evidence="3">The sequence shown here is derived from an EMBL/GenBank/DDBJ whole genome shotgun (WGS) entry which is preliminary data.</text>
</comment>
<feature type="chain" id="PRO_5012219946" evidence="2">
    <location>
        <begin position="22"/>
        <end position="394"/>
    </location>
</feature>
<dbReference type="EMBL" id="LSTO01000001">
    <property type="protein sequence ID" value="OWW19205.1"/>
    <property type="molecule type" value="Genomic_DNA"/>
</dbReference>
<name>A0A254T9F5_9BURK</name>
<protein>
    <submittedName>
        <fullName evidence="3">Uncharacterized protein</fullName>
    </submittedName>
</protein>
<organism evidence="3 4">
    <name type="scientific">Noviherbaspirillum denitrificans</name>
    <dbReference type="NCBI Taxonomy" id="1968433"/>
    <lineage>
        <taxon>Bacteria</taxon>
        <taxon>Pseudomonadati</taxon>
        <taxon>Pseudomonadota</taxon>
        <taxon>Betaproteobacteria</taxon>
        <taxon>Burkholderiales</taxon>
        <taxon>Oxalobacteraceae</taxon>
        <taxon>Noviherbaspirillum</taxon>
    </lineage>
</organism>
<feature type="signal peptide" evidence="2">
    <location>
        <begin position="1"/>
        <end position="21"/>
    </location>
</feature>
<dbReference type="PANTHER" id="PTHR12558">
    <property type="entry name" value="CELL DIVISION CYCLE 16,23,27"/>
    <property type="match status" value="1"/>
</dbReference>
<dbReference type="Gene3D" id="1.25.40.10">
    <property type="entry name" value="Tetratricopeptide repeat domain"/>
    <property type="match status" value="1"/>
</dbReference>
<dbReference type="PROSITE" id="PS50005">
    <property type="entry name" value="TPR"/>
    <property type="match status" value="1"/>
</dbReference>
<proteinExistence type="predicted"/>
<dbReference type="SMART" id="SM00028">
    <property type="entry name" value="TPR"/>
    <property type="match status" value="8"/>
</dbReference>
<feature type="repeat" description="TPR" evidence="1">
    <location>
        <begin position="174"/>
        <end position="207"/>
    </location>
</feature>
<dbReference type="SUPFAM" id="SSF48452">
    <property type="entry name" value="TPR-like"/>
    <property type="match status" value="2"/>
</dbReference>
<dbReference type="Proteomes" id="UP000197535">
    <property type="component" value="Unassembled WGS sequence"/>
</dbReference>
<dbReference type="PANTHER" id="PTHR12558:SF13">
    <property type="entry name" value="CELL DIVISION CYCLE PROTEIN 27 HOMOLOG"/>
    <property type="match status" value="1"/>
</dbReference>
<keyword evidence="1" id="KW-0802">TPR repeat</keyword>
<reference evidence="3 4" key="1">
    <citation type="submission" date="2016-02" db="EMBL/GenBank/DDBJ databases">
        <authorList>
            <person name="Wen L."/>
            <person name="He K."/>
            <person name="Yang H."/>
        </authorList>
    </citation>
    <scope>NUCLEOTIDE SEQUENCE [LARGE SCALE GENOMIC DNA]</scope>
    <source>
        <strain evidence="3 4">TSA40</strain>
    </source>
</reference>
<evidence type="ECO:0000313" key="3">
    <source>
        <dbReference type="EMBL" id="OWW19205.1"/>
    </source>
</evidence>
<keyword evidence="4" id="KW-1185">Reference proteome</keyword>
<dbReference type="InterPro" id="IPR019734">
    <property type="entry name" value="TPR_rpt"/>
</dbReference>
<sequence length="394" mass="42869">MRKYVLFPALLLAVCSLPAAALPLTPSGKHVAVSTNASSEYDQGLRALNEKNLDLAEKMFMKAVENDRSAAGPLLALAEVARLRKSDTDVEKWVRKAMEVAPRSAETQLAMGRLLFARRDFTGAEKFMLNAASTDPKSTAPLFDLGELYLNATSQPVRAVEMFDKAVKLNPKHAGGHFGLAHAYLRSGNPGRALDHFKTAVRLEPENPLALVGLSQAQAAQGKMDDAVASLMAARKLAPKLDTIPLHLGMVHQQARRWTDAYAAYDDAIKLNGELAIAYNNLAWMAVERRERLVEAVKWAQKAVDLAPRTTEFVDTLAWAKRAQGDLKGAVALLDSIAEAPNASPTALYHLGIAKAESGQKREAIAAFKRVLNGNTKFAQADDVAIRIKQLEAR</sequence>
<keyword evidence="2" id="KW-0732">Signal</keyword>
<evidence type="ECO:0000256" key="1">
    <source>
        <dbReference type="PROSITE-ProRule" id="PRU00339"/>
    </source>
</evidence>
<dbReference type="AlphaFoldDB" id="A0A254T9F5"/>
<gene>
    <name evidence="3" type="ORF">AYR66_06520</name>
</gene>
<accession>A0A254T9F5</accession>
<evidence type="ECO:0000256" key="2">
    <source>
        <dbReference type="SAM" id="SignalP"/>
    </source>
</evidence>
<dbReference type="Pfam" id="PF13432">
    <property type="entry name" value="TPR_16"/>
    <property type="match status" value="3"/>
</dbReference>
<dbReference type="InterPro" id="IPR011990">
    <property type="entry name" value="TPR-like_helical_dom_sf"/>
</dbReference>
<dbReference type="OrthoDB" id="9809392at2"/>
<evidence type="ECO:0000313" key="4">
    <source>
        <dbReference type="Proteomes" id="UP000197535"/>
    </source>
</evidence>